<dbReference type="RefSeq" id="WP_121899291.1">
    <property type="nucleotide sequence ID" value="NZ_RCNT01000010.1"/>
</dbReference>
<keyword evidence="2" id="KW-0067">ATP-binding</keyword>
<dbReference type="PANTHER" id="PTHR16305">
    <property type="entry name" value="TESTICULAR SOLUBLE ADENYLYL CYCLASE"/>
    <property type="match status" value="1"/>
</dbReference>
<protein>
    <recommendedName>
        <fullName evidence="3">Guanylate cyclase domain-containing protein</fullName>
    </recommendedName>
</protein>
<sequence>MSLEVARPEGERKQVTAVFFDLVGFSEVASTADAEDLQNWLEDYYRMSRGIVEANGGEVTEYLGDGIVAVFGLSRADELAALRAVDAAMRVVETIREAATGAFDLALRAGVATGEVAVRAGAKREAWPRITGMVTTLAQRVQEKAAPNTVMISESTKRLLRGRFELVSRPDQTLKGFAEPQTLYRPRDTLRNGTVSQCELVGRDRERAALKDAEKPVLIIGQAGIGKTALVGHMAERAAAATILHAEGINGGSSFHPFKDWISRHLGDLTPGLADIQRGFGELAEQDHLGLALIMGLPEGQVLLGKLSSLALKARIEAALWRAIRSTQSGGLLVFEDLHWFDIASFGVIQHILHSPDLALSGMQIILTSREDPKLGQHLAEGSTEILPLDPLSESDAHQMLAMLSGGRIDGAAKARLVDRAGGVPLFLEQLYKRAGPDFGTSETVPETLMDLLAARIDDTGAAKPVLQRASAIGRTFGLDMLTALMPDGEDPSVALEQGVEAGVLVRRSASEFAFAHALLAQAAYHSVLRSTRQTLHARIVEVLQKRFPGRLARDIAVLARHQMKAHQIGAAIRSYLEASKAALLQGAFADAEAHARAAIALCDKAEGTADASVDLAIACHTTLGSILMQVQGFTAEPVRQAFDAVHELARSSPSNSTESAAALFGSFSHAITAGDKRRADGLCDLLGDLADRLPMDRDGVEVALAALATRNCGCFYQGDFRTQFTQIAEIRKLYRIEDHAAMITRYGMDIFAAAQMFEAPARALTGEVDKVPDLVAETDAHQAALNIPVMLPYAKIWGAVPLFYAGHQRAALDRLRHGMALADEQGAVFWQITGQTWNFIMDPAQSLTKAGLARFKANLELQRAIGANVGTPYFAACYAERLAEADRLTEAYQVSSIAVKEARESGLHCWYAEILRIHAQICRRDNHPGEAETALKLAIETSKRQGATLWTLRALLDLAYVTDPNEVDLPDILRAFPPGADVPEMQRARLLLAP</sequence>
<dbReference type="InterPro" id="IPR041664">
    <property type="entry name" value="AAA_16"/>
</dbReference>
<dbReference type="GO" id="GO:0035556">
    <property type="term" value="P:intracellular signal transduction"/>
    <property type="evidence" value="ECO:0007669"/>
    <property type="project" value="InterPro"/>
</dbReference>
<dbReference type="InterPro" id="IPR001054">
    <property type="entry name" value="A/G_cyclase"/>
</dbReference>
<dbReference type="SUPFAM" id="SSF55073">
    <property type="entry name" value="Nucleotide cyclase"/>
    <property type="match status" value="1"/>
</dbReference>
<dbReference type="InterPro" id="IPR029787">
    <property type="entry name" value="Nucleotide_cyclase"/>
</dbReference>
<dbReference type="CDD" id="cd07302">
    <property type="entry name" value="CHD"/>
    <property type="match status" value="1"/>
</dbReference>
<dbReference type="PROSITE" id="PS50125">
    <property type="entry name" value="GUANYLATE_CYCLASE_2"/>
    <property type="match status" value="1"/>
</dbReference>
<dbReference type="OrthoDB" id="341967at2"/>
<dbReference type="InterPro" id="IPR027417">
    <property type="entry name" value="P-loop_NTPase"/>
</dbReference>
<evidence type="ECO:0000313" key="5">
    <source>
        <dbReference type="Proteomes" id="UP000281343"/>
    </source>
</evidence>
<reference evidence="4 5" key="1">
    <citation type="submission" date="2018-10" db="EMBL/GenBank/DDBJ databases">
        <authorList>
            <person name="Jung H.S."/>
            <person name="Jeon C.O."/>
        </authorList>
    </citation>
    <scope>NUCLEOTIDE SEQUENCE [LARGE SCALE GENOMIC DNA]</scope>
    <source>
        <strain evidence="4 5">MA-7-27</strain>
    </source>
</reference>
<dbReference type="GO" id="GO:0004016">
    <property type="term" value="F:adenylate cyclase activity"/>
    <property type="evidence" value="ECO:0007669"/>
    <property type="project" value="TreeGrafter"/>
</dbReference>
<dbReference type="AlphaFoldDB" id="A0A3L9XX49"/>
<gene>
    <name evidence="4" type="ORF">D9R08_17110</name>
</gene>
<keyword evidence="1" id="KW-0547">Nucleotide-binding</keyword>
<name>A0A3L9XX49_9RHOB</name>
<dbReference type="Proteomes" id="UP000281343">
    <property type="component" value="Unassembled WGS sequence"/>
</dbReference>
<proteinExistence type="predicted"/>
<evidence type="ECO:0000256" key="2">
    <source>
        <dbReference type="ARBA" id="ARBA00022840"/>
    </source>
</evidence>
<dbReference type="SUPFAM" id="SSF52540">
    <property type="entry name" value="P-loop containing nucleoside triphosphate hydrolases"/>
    <property type="match status" value="1"/>
</dbReference>
<dbReference type="GO" id="GO:0005524">
    <property type="term" value="F:ATP binding"/>
    <property type="evidence" value="ECO:0007669"/>
    <property type="project" value="UniProtKB-KW"/>
</dbReference>
<dbReference type="Pfam" id="PF00211">
    <property type="entry name" value="Guanylate_cyc"/>
    <property type="match status" value="1"/>
</dbReference>
<dbReference type="GO" id="GO:0005737">
    <property type="term" value="C:cytoplasm"/>
    <property type="evidence" value="ECO:0007669"/>
    <property type="project" value="TreeGrafter"/>
</dbReference>
<dbReference type="GO" id="GO:0009190">
    <property type="term" value="P:cyclic nucleotide biosynthetic process"/>
    <property type="evidence" value="ECO:0007669"/>
    <property type="project" value="InterPro"/>
</dbReference>
<organism evidence="4 5">
    <name type="scientific">Rhodophyticola porphyridii</name>
    <dbReference type="NCBI Taxonomy" id="1852017"/>
    <lineage>
        <taxon>Bacteria</taxon>
        <taxon>Pseudomonadati</taxon>
        <taxon>Pseudomonadota</taxon>
        <taxon>Alphaproteobacteria</taxon>
        <taxon>Rhodobacterales</taxon>
        <taxon>Roseobacteraceae</taxon>
        <taxon>Rhodophyticola</taxon>
    </lineage>
</organism>
<keyword evidence="5" id="KW-1185">Reference proteome</keyword>
<comment type="caution">
    <text evidence="4">The sequence shown here is derived from an EMBL/GenBank/DDBJ whole genome shotgun (WGS) entry which is preliminary data.</text>
</comment>
<dbReference type="Gene3D" id="3.30.70.1230">
    <property type="entry name" value="Nucleotide cyclase"/>
    <property type="match status" value="1"/>
</dbReference>
<dbReference type="PANTHER" id="PTHR16305:SF28">
    <property type="entry name" value="GUANYLATE CYCLASE DOMAIN-CONTAINING PROTEIN"/>
    <property type="match status" value="1"/>
</dbReference>
<feature type="domain" description="Guanylate cyclase" evidence="3">
    <location>
        <begin position="16"/>
        <end position="142"/>
    </location>
</feature>
<dbReference type="SMART" id="SM00044">
    <property type="entry name" value="CYCc"/>
    <property type="match status" value="1"/>
</dbReference>
<evidence type="ECO:0000256" key="1">
    <source>
        <dbReference type="ARBA" id="ARBA00022741"/>
    </source>
</evidence>
<evidence type="ECO:0000313" key="4">
    <source>
        <dbReference type="EMBL" id="RMA40882.1"/>
    </source>
</evidence>
<dbReference type="EMBL" id="RCNT01000010">
    <property type="protein sequence ID" value="RMA40882.1"/>
    <property type="molecule type" value="Genomic_DNA"/>
</dbReference>
<accession>A0A3L9XX49</accession>
<dbReference type="Pfam" id="PF13191">
    <property type="entry name" value="AAA_16"/>
    <property type="match status" value="1"/>
</dbReference>
<evidence type="ECO:0000259" key="3">
    <source>
        <dbReference type="PROSITE" id="PS50125"/>
    </source>
</evidence>